<feature type="region of interest" description="Disordered" evidence="3">
    <location>
        <begin position="1"/>
        <end position="24"/>
    </location>
</feature>
<accession>A0A9D4V7E9</accession>
<dbReference type="OrthoDB" id="1922567at2759"/>
<dbReference type="EMBL" id="JABFUD020000004">
    <property type="protein sequence ID" value="KAI5080646.1"/>
    <property type="molecule type" value="Genomic_DNA"/>
</dbReference>
<dbReference type="Proteomes" id="UP000886520">
    <property type="component" value="Chromosome 4"/>
</dbReference>
<protein>
    <recommendedName>
        <fullName evidence="4">Transcription factor MYC/MYB N-terminal domain-containing protein</fullName>
    </recommendedName>
</protein>
<gene>
    <name evidence="5" type="ORF">GOP47_0003829</name>
</gene>
<sequence length="488" mass="53296">MRRASSCGGSKTDVSSRSLEGEMNMQGVERSKEAAAMLALHDALRNVCLNYEWTYSVFWTIRPRPRCRGGSTCKVGEDNGSLMLMWEDGYCHLDQRPSQPNTIVMQQRTKDHQQHMHMNANTTMHNLGMTNGLVSSNGPIHDHQYLCHHEQLNNVADGEDPVWKAFRKMSIQLYNYGEGLMGKVASDKCHKWVFKESPESEAGISSYWQSSFDAHPPEWIDQFAAGIQTIAVIQAGQGLLQLGSCKVISEDLHFVLRMRHAFESLEYPSSIFLPPGFAGNNNNNIMMRGNVHVGAAASMLSNMYTNALGLAPPPPSPHSWSLCTNGQLQAAETRALRSATGALLLKQSPGDGGNSSSVNVAACSDNDMMNTMQSPRLTLNPSTCMMMSPRGADQRRELNSPLSLHHHVVASTPSSSKLYQRRFSSSSLNNLMPPVGAAAAKLGMHHTSGLSFLSNVGNSPPASISSLEALLSQRSPLHAVASCRKSSQ</sequence>
<comment type="caution">
    <text evidence="5">The sequence shown here is derived from an EMBL/GenBank/DDBJ whole genome shotgun (WGS) entry which is preliminary data.</text>
</comment>
<keyword evidence="2" id="KW-0804">Transcription</keyword>
<name>A0A9D4V7E9_ADICA</name>
<evidence type="ECO:0000313" key="5">
    <source>
        <dbReference type="EMBL" id="KAI5080646.1"/>
    </source>
</evidence>
<dbReference type="Pfam" id="PF14215">
    <property type="entry name" value="bHLH-MYC_N"/>
    <property type="match status" value="1"/>
</dbReference>
<feature type="domain" description="Transcription factor MYC/MYB N-terminal" evidence="4">
    <location>
        <begin position="40"/>
        <end position="262"/>
    </location>
</feature>
<reference evidence="5" key="1">
    <citation type="submission" date="2021-01" db="EMBL/GenBank/DDBJ databases">
        <title>Adiantum capillus-veneris genome.</title>
        <authorList>
            <person name="Fang Y."/>
            <person name="Liao Q."/>
        </authorList>
    </citation>
    <scope>NUCLEOTIDE SEQUENCE</scope>
    <source>
        <strain evidence="5">H3</strain>
        <tissue evidence="5">Leaf</tissue>
    </source>
</reference>
<feature type="compositionally biased region" description="Polar residues" evidence="3">
    <location>
        <begin position="7"/>
        <end position="18"/>
    </location>
</feature>
<keyword evidence="6" id="KW-1185">Reference proteome</keyword>
<evidence type="ECO:0000256" key="1">
    <source>
        <dbReference type="ARBA" id="ARBA00023015"/>
    </source>
</evidence>
<dbReference type="PANTHER" id="PTHR47375:SF1">
    <property type="entry name" value="GB|AAF34833.1"/>
    <property type="match status" value="1"/>
</dbReference>
<dbReference type="PANTHER" id="PTHR47375">
    <property type="entry name" value="GB|AAF34833.1"/>
    <property type="match status" value="1"/>
</dbReference>
<dbReference type="InterPro" id="IPR044170">
    <property type="entry name" value="RSS3-like"/>
</dbReference>
<evidence type="ECO:0000256" key="3">
    <source>
        <dbReference type="SAM" id="MobiDB-lite"/>
    </source>
</evidence>
<organism evidence="5 6">
    <name type="scientific">Adiantum capillus-veneris</name>
    <name type="common">Maidenhair fern</name>
    <dbReference type="NCBI Taxonomy" id="13818"/>
    <lineage>
        <taxon>Eukaryota</taxon>
        <taxon>Viridiplantae</taxon>
        <taxon>Streptophyta</taxon>
        <taxon>Embryophyta</taxon>
        <taxon>Tracheophyta</taxon>
        <taxon>Polypodiopsida</taxon>
        <taxon>Polypodiidae</taxon>
        <taxon>Polypodiales</taxon>
        <taxon>Pteridineae</taxon>
        <taxon>Pteridaceae</taxon>
        <taxon>Vittarioideae</taxon>
        <taxon>Adiantum</taxon>
    </lineage>
</organism>
<evidence type="ECO:0000313" key="6">
    <source>
        <dbReference type="Proteomes" id="UP000886520"/>
    </source>
</evidence>
<keyword evidence="1" id="KW-0805">Transcription regulation</keyword>
<proteinExistence type="predicted"/>
<dbReference type="InterPro" id="IPR025610">
    <property type="entry name" value="MYC/MYB_N"/>
</dbReference>
<evidence type="ECO:0000256" key="2">
    <source>
        <dbReference type="ARBA" id="ARBA00023163"/>
    </source>
</evidence>
<evidence type="ECO:0000259" key="4">
    <source>
        <dbReference type="Pfam" id="PF14215"/>
    </source>
</evidence>
<dbReference type="AlphaFoldDB" id="A0A9D4V7E9"/>